<sequence>MENGSGMEQGPGAGNVVSGGSVAGPLIQAHSIGQLVMGPVAEAARGEEDAWAGRARSSSVWQHVPSSRGVGEYRELAASVAGRLASLRDEAEGSLREDPWQEPEFATRFADRVEWLLGEPGETPGLDLYPAEAALLILTPYLYRVHALRTAVRRLAVQPWKLDPQEAAPHGSERAGFEAFTDGYGLLVQRALLRRESEAAIGWWLFHRWLVQGYSGEDPVAELLEALGEPATALGEALDPRRLSRLLHGLRRGPDVCNPEYLDTLLADDRLRGPGHQRVRDQRLVLLTALAYTVSVEMTALPDIVAEHLGIPHAVDLAELRSALEGSSWGGSAELPVLRAECAHEAVIEGLRAYVVRADETLHAVSRTARERVNQPMPVLPSRLSADGVCPSDGAFMGWASFRLDERRIRDLLMGVQLYKDRDLAVRELYQNALDACRYRRARTEYLDRTHTAASYTYEGEIVFEQAVDEDGREYVECRDNGIGMGEAELRGVFSNAGARFAEQPDFKEERAQWARLDPPVTLYPNSRFGIGVLSYFMLADEIRVTTCRMGMDGTPGPVLEASIFGPGHLFRIVRVAERGSEPGSVVRLYLRDHKEELDGEDGAAWSSPHVLQRLLGIAEFRTTARHGSESAEWVPRVLIDRRQPRGERFGIDATGGQLPWPDAPAGAQVIWCGDGGGLLVDGLVVQPTVRGGVFSSEGSGLSGVVVNLSGAFSPERLSADRSQVLDDLRGTVHDILRDAVGHLVSAGNGPLSFSWLCGVASKSRVLADLVTGECIGGGTRFRDMPVKANAARIGCLPADRSLLQGAHGRPQAQLPDYLYLWRLLAHGLPGALAELTALCPDLDAFDTVLPALPSDEALLESRVGIKGAYDGDPLDVVAVAADLMRTPRDTALRAARLRLIDLPPDVFPDRPVRPAQVIAVVGEMERSPGFRGTRDITVSGLVSQATEARVSVTAVVSDLRRAGTEVPEAVYSTAVKVARDEVLSSYLFQFEPDWFSPEARVHPGQLVSTAEQLGVGIADLRERLTRCGLCTEWTDLPPSPTTELLQLLSEDLDERPPWLSYALPVPPGHILLASHRWLITPAEAMDVYVRLGFTTTPIPEVVDARDRLLFTGQRHESDLFGSAVPPMRPGRPVAYKHLFQAARTFSLPYLIARLEEYGIRVPLRAPDPMTDLDHELFTADGALSWDGVTTHDVMPFARLIHAAQDLLMHPREIAARLAAHGVESSCSDLPQGLSLASAQQLLMESPNRRLSISQEMDFQSLVRKAQSMHIPIHQAHDWLTQLGVPTCDPAESIRAALPLIPR</sequence>
<protein>
    <recommendedName>
        <fullName evidence="5">ATP-binding protein</fullName>
    </recommendedName>
</protein>
<evidence type="ECO:0008006" key="5">
    <source>
        <dbReference type="Google" id="ProtNLM"/>
    </source>
</evidence>
<proteinExistence type="predicted"/>
<evidence type="ECO:0000313" key="4">
    <source>
        <dbReference type="Proteomes" id="UP001321542"/>
    </source>
</evidence>
<organism evidence="3 4">
    <name type="scientific">Streptomyces graminofaciens</name>
    <dbReference type="NCBI Taxonomy" id="68212"/>
    <lineage>
        <taxon>Bacteria</taxon>
        <taxon>Bacillati</taxon>
        <taxon>Actinomycetota</taxon>
        <taxon>Actinomycetes</taxon>
        <taxon>Kitasatosporales</taxon>
        <taxon>Streptomycetaceae</taxon>
        <taxon>Streptomyces</taxon>
    </lineage>
</organism>
<evidence type="ECO:0000259" key="2">
    <source>
        <dbReference type="Pfam" id="PF24410"/>
    </source>
</evidence>
<dbReference type="SUPFAM" id="SSF55874">
    <property type="entry name" value="ATPase domain of HSP90 chaperone/DNA topoisomerase II/histidine kinase"/>
    <property type="match status" value="1"/>
</dbReference>
<reference evidence="3 4" key="2">
    <citation type="journal article" date="2023" name="ChemBioChem">
        <title>Acyltransferase Domain Exchange between Two Independent Type I Polyketide Synthases in the Same Producer Strain of Macrolide Antibiotics.</title>
        <authorList>
            <person name="Kudo F."/>
            <person name="Kishikawa K."/>
            <person name="Tsuboi K."/>
            <person name="Kido T."/>
            <person name="Usui T."/>
            <person name="Hashimoto J."/>
            <person name="Shin-Ya K."/>
            <person name="Miyanaga A."/>
            <person name="Eguchi T."/>
        </authorList>
    </citation>
    <scope>NUCLEOTIDE SEQUENCE [LARGE SCALE GENOMIC DNA]</scope>
    <source>
        <strain evidence="3 4">A-8890</strain>
    </source>
</reference>
<name>A0ABN5VFK5_9ACTN</name>
<dbReference type="Gene3D" id="3.30.565.10">
    <property type="entry name" value="Histidine kinase-like ATPase, C-terminal domain"/>
    <property type="match status" value="1"/>
</dbReference>
<dbReference type="Pfam" id="PF24410">
    <property type="entry name" value="wHTH-HSP90_Na-assoc"/>
    <property type="match status" value="2"/>
</dbReference>
<feature type="domain" description="iHD-CE" evidence="1">
    <location>
        <begin position="51"/>
        <end position="391"/>
    </location>
</feature>
<evidence type="ECO:0000259" key="1">
    <source>
        <dbReference type="Pfam" id="PF24401"/>
    </source>
</evidence>
<accession>A0ABN5VFK5</accession>
<dbReference type="Pfam" id="PF24401">
    <property type="entry name" value="iHD-CE"/>
    <property type="match status" value="1"/>
</dbReference>
<dbReference type="Proteomes" id="UP001321542">
    <property type="component" value="Chromosome"/>
</dbReference>
<dbReference type="InterPro" id="IPR056507">
    <property type="entry name" value="wHTH-HSP90_Na-assoc"/>
</dbReference>
<keyword evidence="4" id="KW-1185">Reference proteome</keyword>
<dbReference type="EMBL" id="AP018448">
    <property type="protein sequence ID" value="BBC32039.1"/>
    <property type="molecule type" value="Genomic_DNA"/>
</dbReference>
<feature type="domain" description="wHTH-Hsp90 Na associated" evidence="2">
    <location>
        <begin position="1041"/>
        <end position="1094"/>
    </location>
</feature>
<dbReference type="RefSeq" id="WP_286250985.1">
    <property type="nucleotide sequence ID" value="NZ_AP018448.1"/>
</dbReference>
<gene>
    <name evidence="3" type="ORF">SGFS_033330</name>
</gene>
<evidence type="ECO:0000313" key="3">
    <source>
        <dbReference type="EMBL" id="BBC32039.1"/>
    </source>
</evidence>
<reference evidence="3 4" key="1">
    <citation type="journal article" date="2010" name="ChemBioChem">
        <title>Cloning and characterization of the biosynthetic gene cluster of 16-membered macrolide antibiotic FD-891: involvement of a dual functional cytochrome P450 monooxygenase catalyzing epoxidation and hydroxylation.</title>
        <authorList>
            <person name="Kudo F."/>
            <person name="Motegi A."/>
            <person name="Mizoue K."/>
            <person name="Eguchi T."/>
        </authorList>
    </citation>
    <scope>NUCLEOTIDE SEQUENCE [LARGE SCALE GENOMIC DNA]</scope>
    <source>
        <strain evidence="3 4">A-8890</strain>
    </source>
</reference>
<dbReference type="InterPro" id="IPR036890">
    <property type="entry name" value="HATPase_C_sf"/>
</dbReference>
<feature type="domain" description="wHTH-Hsp90 Na associated" evidence="2">
    <location>
        <begin position="992"/>
        <end position="1027"/>
    </location>
</feature>
<dbReference type="InterPro" id="IPR056506">
    <property type="entry name" value="iHD-CE"/>
</dbReference>